<name>A0AAD9UQ85_9APIC</name>
<keyword evidence="2" id="KW-1185">Reference proteome</keyword>
<proteinExistence type="predicted"/>
<gene>
    <name evidence="1" type="ORF">BdWA1_000697</name>
</gene>
<protein>
    <submittedName>
        <fullName evidence="1">Uncharacterized protein</fullName>
    </submittedName>
</protein>
<reference evidence="1" key="1">
    <citation type="journal article" date="2023" name="Nat. Microbiol.">
        <title>Babesia duncani multi-omics identifies virulence factors and drug targets.</title>
        <authorList>
            <person name="Singh P."/>
            <person name="Lonardi S."/>
            <person name="Liang Q."/>
            <person name="Vydyam P."/>
            <person name="Khabirova E."/>
            <person name="Fang T."/>
            <person name="Gihaz S."/>
            <person name="Thekkiniath J."/>
            <person name="Munshi M."/>
            <person name="Abel S."/>
            <person name="Ciampossin L."/>
            <person name="Batugedara G."/>
            <person name="Gupta M."/>
            <person name="Lu X.M."/>
            <person name="Lenz T."/>
            <person name="Chakravarty S."/>
            <person name="Cornillot E."/>
            <person name="Hu Y."/>
            <person name="Ma W."/>
            <person name="Gonzalez L.M."/>
            <person name="Sanchez S."/>
            <person name="Estrada K."/>
            <person name="Sanchez-Flores A."/>
            <person name="Montero E."/>
            <person name="Harb O.S."/>
            <person name="Le Roch K.G."/>
            <person name="Mamoun C.B."/>
        </authorList>
    </citation>
    <scope>NUCLEOTIDE SEQUENCE</scope>
    <source>
        <strain evidence="1">WA1</strain>
    </source>
</reference>
<dbReference type="GeneID" id="94334995"/>
<dbReference type="RefSeq" id="XP_067804536.1">
    <property type="nucleotide sequence ID" value="XM_067945745.1"/>
</dbReference>
<evidence type="ECO:0000313" key="1">
    <source>
        <dbReference type="EMBL" id="KAK2197694.1"/>
    </source>
</evidence>
<evidence type="ECO:0000313" key="2">
    <source>
        <dbReference type="Proteomes" id="UP001214638"/>
    </source>
</evidence>
<organism evidence="1 2">
    <name type="scientific">Babesia duncani</name>
    <dbReference type="NCBI Taxonomy" id="323732"/>
    <lineage>
        <taxon>Eukaryota</taxon>
        <taxon>Sar</taxon>
        <taxon>Alveolata</taxon>
        <taxon>Apicomplexa</taxon>
        <taxon>Aconoidasida</taxon>
        <taxon>Piroplasmida</taxon>
        <taxon>Babesiidae</taxon>
        <taxon>Babesia</taxon>
    </lineage>
</organism>
<comment type="caution">
    <text evidence="1">The sequence shown here is derived from an EMBL/GenBank/DDBJ whole genome shotgun (WGS) entry which is preliminary data.</text>
</comment>
<dbReference type="AlphaFoldDB" id="A0AAD9UQ85"/>
<dbReference type="Proteomes" id="UP001214638">
    <property type="component" value="Unassembled WGS sequence"/>
</dbReference>
<dbReference type="EMBL" id="JALLKP010000001">
    <property type="protein sequence ID" value="KAK2197694.1"/>
    <property type="molecule type" value="Genomic_DNA"/>
</dbReference>
<accession>A0AAD9UQ85</accession>
<sequence>MPAQEYENDEEDVLALPYINVKYQFEPRDWNRILNDQSNIINARRKVALLKRQIAKDKKRTMSMLGLGNNLLIKSKAKLFQKALSDVAGFKKNLDELPEISHATDAQYDIDTSDIVDVDQPYYYEILANQYMG</sequence>
<dbReference type="KEGG" id="bdw:94334995"/>